<dbReference type="Pfam" id="PF13632">
    <property type="entry name" value="Glyco_trans_2_3"/>
    <property type="match status" value="1"/>
</dbReference>
<dbReference type="SUPFAM" id="SSF53448">
    <property type="entry name" value="Nucleotide-diphospho-sugar transferases"/>
    <property type="match status" value="1"/>
</dbReference>
<evidence type="ECO:0000256" key="1">
    <source>
        <dbReference type="SAM" id="MobiDB-lite"/>
    </source>
</evidence>
<sequence>MDYDSFDAVLHWIFRATQGDAWFKPSEENISAGVCLRVDPGQFRVFPYENPFLAPFEAAVRGLNPLVAVKVRSAAVHSALATVAEDALAIYIDANTRIQILDNVSHLPKAEKEQCGAFLRDERVLVVWSDDLDHIVPLCNEFDEKLMKLVWQSRSMVATPSFITSINTSSAPSATASDINLNEKAAIASDGVVEAATKIENDTAENEAPQPERKFWSWKLSSKKSSTKTSSNPEKGSAGPQARPIRLFAPVYGGIGCALSIFFVTSGLSILLQEFRLDHSYMWFALPAATRFSFAHYCHQFFSSQIVANLSFVIGPVAQYHENSRYYSAVKPEPNREVDSKLPHITVELPVYKESLEETIAPSVFSLKRAMQTYARQGGTSAIFVHDDGLQSLSEEEKQKRISFYADHSIGWVARPPHSNDPDGYKRAGRFKKASNMNYGLQLSLSVEKHILALEAADESNDEVDGEKSLEEKALDLAIDEIYQGNGQKWKPLASNARSLRIGDIILIVDSDTTVPEDCFRDAARELAECPEVGIIQHESDVMQVAHHYFENGIAHFTRRINKCISMGCANGEVAPFVGHNAFLRWSALQDAAFVDTDGVEKIWSESNVSEDFDMALRLQLKGYIIRWAAYSEGGFKEGVSLTVDDELNRWQKYSYGCNELIFNPLIDWWRLGPITKQLRTFLWSNAPVHYKISMMSYMFSYYGIAASALLSVLNYLLLGFAYEVDGFYLHSFEIWLACTVVFPGAGNLGFTLLEYRLGQRDIFSSFIENITWIPFFMFFFGGLSIHLSTALLSHVFSYNITWGATKKEVERSNFWIEVPRIVKRFWLALGLCFAIIVGMIILSTSLVPPGWRIPGVDWAVILPLAIVAGGHILFPIVLNPWLMIFSY</sequence>
<keyword evidence="2" id="KW-0812">Transmembrane</keyword>
<evidence type="ECO:0000313" key="5">
    <source>
        <dbReference type="EMBL" id="KIJ94802.1"/>
    </source>
</evidence>
<evidence type="ECO:0000313" key="6">
    <source>
        <dbReference type="Proteomes" id="UP000054477"/>
    </source>
</evidence>
<dbReference type="Gene3D" id="3.90.550.10">
    <property type="entry name" value="Spore Coat Polysaccharide Biosynthesis Protein SpsA, Chain A"/>
    <property type="match status" value="1"/>
</dbReference>
<feature type="transmembrane region" description="Helical" evidence="2">
    <location>
        <begin position="859"/>
        <end position="883"/>
    </location>
</feature>
<reference evidence="6" key="2">
    <citation type="submission" date="2015-01" db="EMBL/GenBank/DDBJ databases">
        <title>Evolutionary Origins and Diversification of the Mycorrhizal Mutualists.</title>
        <authorList>
            <consortium name="DOE Joint Genome Institute"/>
            <consortium name="Mycorrhizal Genomics Consortium"/>
            <person name="Kohler A."/>
            <person name="Kuo A."/>
            <person name="Nagy L.G."/>
            <person name="Floudas D."/>
            <person name="Copeland A."/>
            <person name="Barry K.W."/>
            <person name="Cichocki N."/>
            <person name="Veneault-Fourrey C."/>
            <person name="LaButti K."/>
            <person name="Lindquist E.A."/>
            <person name="Lipzen A."/>
            <person name="Lundell T."/>
            <person name="Morin E."/>
            <person name="Murat C."/>
            <person name="Riley R."/>
            <person name="Ohm R."/>
            <person name="Sun H."/>
            <person name="Tunlid A."/>
            <person name="Henrissat B."/>
            <person name="Grigoriev I.V."/>
            <person name="Hibbett D.S."/>
            <person name="Martin F."/>
        </authorList>
    </citation>
    <scope>NUCLEOTIDE SEQUENCE [LARGE SCALE GENOMIC DNA]</scope>
    <source>
        <strain evidence="6">LaAM-08-1</strain>
    </source>
</reference>
<dbReference type="Proteomes" id="UP000054477">
    <property type="component" value="Unassembled WGS sequence"/>
</dbReference>
<dbReference type="EMBL" id="KN838778">
    <property type="protein sequence ID" value="KIJ94802.1"/>
    <property type="molecule type" value="Genomic_DNA"/>
</dbReference>
<feature type="transmembrane region" description="Helical" evidence="2">
    <location>
        <begin position="251"/>
        <end position="272"/>
    </location>
</feature>
<keyword evidence="6" id="KW-1185">Reference proteome</keyword>
<evidence type="ECO:0000259" key="3">
    <source>
        <dbReference type="Pfam" id="PF13632"/>
    </source>
</evidence>
<keyword evidence="2" id="KW-0472">Membrane</keyword>
<feature type="transmembrane region" description="Helical" evidence="2">
    <location>
        <begin position="700"/>
        <end position="723"/>
    </location>
</feature>
<proteinExistence type="predicted"/>
<keyword evidence="2" id="KW-1133">Transmembrane helix</keyword>
<dbReference type="Pfam" id="PF25550">
    <property type="entry name" value="DUF7928"/>
    <property type="match status" value="1"/>
</dbReference>
<dbReference type="HOGENOM" id="CLU_008220_0_0_1"/>
<dbReference type="AlphaFoldDB" id="A0A0C9XF57"/>
<feature type="transmembrane region" description="Helical" evidence="2">
    <location>
        <begin position="826"/>
        <end position="847"/>
    </location>
</feature>
<dbReference type="STRING" id="1095629.A0A0C9XF57"/>
<feature type="transmembrane region" description="Helical" evidence="2">
    <location>
        <begin position="735"/>
        <end position="756"/>
    </location>
</feature>
<evidence type="ECO:0008006" key="7">
    <source>
        <dbReference type="Google" id="ProtNLM"/>
    </source>
</evidence>
<feature type="transmembrane region" description="Helical" evidence="2">
    <location>
        <begin position="763"/>
        <end position="780"/>
    </location>
</feature>
<feature type="region of interest" description="Disordered" evidence="1">
    <location>
        <begin position="219"/>
        <end position="241"/>
    </location>
</feature>
<evidence type="ECO:0000259" key="4">
    <source>
        <dbReference type="Pfam" id="PF25550"/>
    </source>
</evidence>
<organism evidence="5 6">
    <name type="scientific">Laccaria amethystina LaAM-08-1</name>
    <dbReference type="NCBI Taxonomy" id="1095629"/>
    <lineage>
        <taxon>Eukaryota</taxon>
        <taxon>Fungi</taxon>
        <taxon>Dikarya</taxon>
        <taxon>Basidiomycota</taxon>
        <taxon>Agaricomycotina</taxon>
        <taxon>Agaricomycetes</taxon>
        <taxon>Agaricomycetidae</taxon>
        <taxon>Agaricales</taxon>
        <taxon>Agaricineae</taxon>
        <taxon>Hydnangiaceae</taxon>
        <taxon>Laccaria</taxon>
    </lineage>
</organism>
<reference evidence="5 6" key="1">
    <citation type="submission" date="2014-04" db="EMBL/GenBank/DDBJ databases">
        <authorList>
            <consortium name="DOE Joint Genome Institute"/>
            <person name="Kuo A."/>
            <person name="Kohler A."/>
            <person name="Nagy L.G."/>
            <person name="Floudas D."/>
            <person name="Copeland A."/>
            <person name="Barry K.W."/>
            <person name="Cichocki N."/>
            <person name="Veneault-Fourrey C."/>
            <person name="LaButti K."/>
            <person name="Lindquist E.A."/>
            <person name="Lipzen A."/>
            <person name="Lundell T."/>
            <person name="Morin E."/>
            <person name="Murat C."/>
            <person name="Sun H."/>
            <person name="Tunlid A."/>
            <person name="Henrissat B."/>
            <person name="Grigoriev I.V."/>
            <person name="Hibbett D.S."/>
            <person name="Martin F."/>
            <person name="Nordberg H.P."/>
            <person name="Cantor M.N."/>
            <person name="Hua S.X."/>
        </authorList>
    </citation>
    <scope>NUCLEOTIDE SEQUENCE [LARGE SCALE GENOMIC DNA]</scope>
    <source>
        <strain evidence="5 6">LaAM-08-1</strain>
    </source>
</reference>
<name>A0A0C9XF57_9AGAR</name>
<dbReference type="PANTHER" id="PTHR35408:SF3">
    <property type="entry name" value="GLYCOSYLTRANSFERASE 2-LIKE DOMAIN-CONTAINING PROTEIN"/>
    <property type="match status" value="1"/>
</dbReference>
<feature type="domain" description="Glycosyltransferase 2-like" evidence="3">
    <location>
        <begin position="505"/>
        <end position="717"/>
    </location>
</feature>
<evidence type="ECO:0000256" key="2">
    <source>
        <dbReference type="SAM" id="Phobius"/>
    </source>
</evidence>
<accession>A0A0C9XF57</accession>
<protein>
    <recommendedName>
        <fullName evidence="7">Glycosyltransferase 2-like domain-containing protein</fullName>
    </recommendedName>
</protein>
<dbReference type="OrthoDB" id="38531at2759"/>
<gene>
    <name evidence="5" type="ORF">K443DRAFT_640720</name>
</gene>
<feature type="domain" description="DUF7928" evidence="4">
    <location>
        <begin position="5"/>
        <end position="156"/>
    </location>
</feature>
<dbReference type="InterPro" id="IPR057688">
    <property type="entry name" value="DUF7928"/>
</dbReference>
<dbReference type="InterPro" id="IPR001173">
    <property type="entry name" value="Glyco_trans_2-like"/>
</dbReference>
<dbReference type="InterPro" id="IPR029044">
    <property type="entry name" value="Nucleotide-diphossugar_trans"/>
</dbReference>
<dbReference type="PANTHER" id="PTHR35408">
    <property type="entry name" value="CHROMOSOME 15, WHOLE GENOME SHOTGUN SEQUENCE"/>
    <property type="match status" value="1"/>
</dbReference>